<dbReference type="OrthoDB" id="1470350at2759"/>
<accession>A0A2T2NJT5</accession>
<sequence>MPSGTSIALALGTLVLTRVAAVIIYRLYLCPLKSIPGPLLQAVTNIPHDIACIRGTRHKHLEKLHAKYGPIVRVAPFEVSIIDNSIWRDVFGFRRNDVECPKGDIQERINGYSGILDTNRADHRRFRRLLAHAFSEQSLRQQEHRMAQQVDMLIAGLRKQSPKGPLDITLWVQWTTFDIMGDLSLGESFRSMEKMETHPWQQFLLDNIAAATWIGIAERWGFRRFINWLTPPSLMRAVFEYYELNSSMIMKRIKLGKERGDFLDHILKHDLIEDNKNEDIKGMHIEELKNTAGDIALAGSETTATLLAGLFYYLLMNPAVLDKVTEEVRTLPHDEDITIASTSKLPYFVAVLEEGLRIFPPAPLPACREIPPGGNAVGGYFFPAGTRVHPVHHVAYNSPLNFARPKEFIPERWMANRPEEFKDDNPGGVFQPFSYGPRNCIGNNLAKAEMRLILAKLLWHFDLSRPDPGTVEGKDWGKWTDKLRVYFLWHKPPLMVNIKERGDMTVKA</sequence>
<keyword evidence="9" id="KW-1185">Reference proteome</keyword>
<feature type="binding site" description="axial binding residue" evidence="6">
    <location>
        <position position="440"/>
    </location>
    <ligand>
        <name>heme</name>
        <dbReference type="ChEBI" id="CHEBI:30413"/>
    </ligand>
    <ligandPart>
        <name>Fe</name>
        <dbReference type="ChEBI" id="CHEBI:18248"/>
    </ligandPart>
</feature>
<proteinExistence type="inferred from homology"/>
<evidence type="ECO:0000256" key="2">
    <source>
        <dbReference type="ARBA" id="ARBA00010617"/>
    </source>
</evidence>
<dbReference type="InterPro" id="IPR017972">
    <property type="entry name" value="Cyt_P450_CS"/>
</dbReference>
<dbReference type="Pfam" id="PF00067">
    <property type="entry name" value="p450"/>
    <property type="match status" value="1"/>
</dbReference>
<dbReference type="PRINTS" id="PR00463">
    <property type="entry name" value="EP450I"/>
</dbReference>
<comment type="cofactor">
    <cofactor evidence="1 6">
        <name>heme</name>
        <dbReference type="ChEBI" id="CHEBI:30413"/>
    </cofactor>
</comment>
<keyword evidence="4 6" id="KW-0479">Metal-binding</keyword>
<dbReference type="InterPro" id="IPR036396">
    <property type="entry name" value="Cyt_P450_sf"/>
</dbReference>
<dbReference type="AlphaFoldDB" id="A0A2T2NJT5"/>
<dbReference type="PRINTS" id="PR00385">
    <property type="entry name" value="P450"/>
</dbReference>
<dbReference type="InterPro" id="IPR002401">
    <property type="entry name" value="Cyt_P450_E_grp-I"/>
</dbReference>
<dbReference type="PANTHER" id="PTHR24305">
    <property type="entry name" value="CYTOCHROME P450"/>
    <property type="match status" value="1"/>
</dbReference>
<keyword evidence="3 6" id="KW-0349">Heme</keyword>
<dbReference type="CDD" id="cd11058">
    <property type="entry name" value="CYP60B-like"/>
    <property type="match status" value="1"/>
</dbReference>
<name>A0A2T2NJT5_CORCC</name>
<dbReference type="Gene3D" id="1.10.630.10">
    <property type="entry name" value="Cytochrome P450"/>
    <property type="match status" value="1"/>
</dbReference>
<dbReference type="GO" id="GO:0020037">
    <property type="term" value="F:heme binding"/>
    <property type="evidence" value="ECO:0007669"/>
    <property type="project" value="InterPro"/>
</dbReference>
<reference evidence="8 9" key="1">
    <citation type="journal article" date="2018" name="Front. Microbiol.">
        <title>Genome-Wide Analysis of Corynespora cassiicola Leaf Fall Disease Putative Effectors.</title>
        <authorList>
            <person name="Lopez D."/>
            <person name="Ribeiro S."/>
            <person name="Label P."/>
            <person name="Fumanal B."/>
            <person name="Venisse J.S."/>
            <person name="Kohler A."/>
            <person name="de Oliveira R.R."/>
            <person name="Labutti K."/>
            <person name="Lipzen A."/>
            <person name="Lail K."/>
            <person name="Bauer D."/>
            <person name="Ohm R.A."/>
            <person name="Barry K.W."/>
            <person name="Spatafora J."/>
            <person name="Grigoriev I.V."/>
            <person name="Martin F.M."/>
            <person name="Pujade-Renaud V."/>
        </authorList>
    </citation>
    <scope>NUCLEOTIDE SEQUENCE [LARGE SCALE GENOMIC DNA]</scope>
    <source>
        <strain evidence="8 9">Philippines</strain>
    </source>
</reference>
<evidence type="ECO:0000256" key="6">
    <source>
        <dbReference type="PIRSR" id="PIRSR602401-1"/>
    </source>
</evidence>
<dbReference type="PROSITE" id="PS00086">
    <property type="entry name" value="CYTOCHROME_P450"/>
    <property type="match status" value="1"/>
</dbReference>
<keyword evidence="7" id="KW-0560">Oxidoreductase</keyword>
<gene>
    <name evidence="8" type="ORF">BS50DRAFT_611392</name>
</gene>
<dbReference type="InterPro" id="IPR001128">
    <property type="entry name" value="Cyt_P450"/>
</dbReference>
<evidence type="ECO:0000256" key="1">
    <source>
        <dbReference type="ARBA" id="ARBA00001971"/>
    </source>
</evidence>
<dbReference type="GO" id="GO:0004497">
    <property type="term" value="F:monooxygenase activity"/>
    <property type="evidence" value="ECO:0007669"/>
    <property type="project" value="UniProtKB-KW"/>
</dbReference>
<keyword evidence="5 6" id="KW-0408">Iron</keyword>
<dbReference type="Proteomes" id="UP000240883">
    <property type="component" value="Unassembled WGS sequence"/>
</dbReference>
<organism evidence="8 9">
    <name type="scientific">Corynespora cassiicola Philippines</name>
    <dbReference type="NCBI Taxonomy" id="1448308"/>
    <lineage>
        <taxon>Eukaryota</taxon>
        <taxon>Fungi</taxon>
        <taxon>Dikarya</taxon>
        <taxon>Ascomycota</taxon>
        <taxon>Pezizomycotina</taxon>
        <taxon>Dothideomycetes</taxon>
        <taxon>Pleosporomycetidae</taxon>
        <taxon>Pleosporales</taxon>
        <taxon>Corynesporascaceae</taxon>
        <taxon>Corynespora</taxon>
    </lineage>
</organism>
<dbReference type="EMBL" id="KZ678137">
    <property type="protein sequence ID" value="PSN65308.1"/>
    <property type="molecule type" value="Genomic_DNA"/>
</dbReference>
<comment type="similarity">
    <text evidence="2 7">Belongs to the cytochrome P450 family.</text>
</comment>
<evidence type="ECO:0000256" key="5">
    <source>
        <dbReference type="ARBA" id="ARBA00023004"/>
    </source>
</evidence>
<evidence type="ECO:0000313" key="9">
    <source>
        <dbReference type="Proteomes" id="UP000240883"/>
    </source>
</evidence>
<keyword evidence="7 8" id="KW-0503">Monooxygenase</keyword>
<evidence type="ECO:0000256" key="7">
    <source>
        <dbReference type="RuleBase" id="RU000461"/>
    </source>
</evidence>
<dbReference type="STRING" id="1448308.A0A2T2NJT5"/>
<evidence type="ECO:0000256" key="3">
    <source>
        <dbReference type="ARBA" id="ARBA00022617"/>
    </source>
</evidence>
<evidence type="ECO:0000313" key="8">
    <source>
        <dbReference type="EMBL" id="PSN65308.1"/>
    </source>
</evidence>
<dbReference type="PANTHER" id="PTHR24305:SF210">
    <property type="entry name" value="CYTOCHROME P450 MONOOXYGENASE ASQL-RELATED"/>
    <property type="match status" value="1"/>
</dbReference>
<protein>
    <submittedName>
        <fullName evidence="8">Putative benzoate 4-monooxygenase cytochrome P450</fullName>
    </submittedName>
</protein>
<dbReference type="GO" id="GO:0005506">
    <property type="term" value="F:iron ion binding"/>
    <property type="evidence" value="ECO:0007669"/>
    <property type="project" value="InterPro"/>
</dbReference>
<dbReference type="InterPro" id="IPR050121">
    <property type="entry name" value="Cytochrome_P450_monoxygenase"/>
</dbReference>
<dbReference type="SUPFAM" id="SSF48264">
    <property type="entry name" value="Cytochrome P450"/>
    <property type="match status" value="1"/>
</dbReference>
<dbReference type="GO" id="GO:0016705">
    <property type="term" value="F:oxidoreductase activity, acting on paired donors, with incorporation or reduction of molecular oxygen"/>
    <property type="evidence" value="ECO:0007669"/>
    <property type="project" value="InterPro"/>
</dbReference>
<evidence type="ECO:0000256" key="4">
    <source>
        <dbReference type="ARBA" id="ARBA00022723"/>
    </source>
</evidence>